<reference evidence="3 4" key="2">
    <citation type="submission" date="2024-05" db="EMBL/GenBank/DDBJ databases">
        <authorList>
            <person name="Chen Y."/>
            <person name="Shah S."/>
            <person name="Dougan E. K."/>
            <person name="Thang M."/>
            <person name="Chan C."/>
        </authorList>
    </citation>
    <scope>NUCLEOTIDE SEQUENCE [LARGE SCALE GENOMIC DNA]</scope>
</reference>
<accession>A0A9P1DJR5</accession>
<gene>
    <name evidence="2" type="ORF">C1SCF055_LOCUS36705</name>
</gene>
<feature type="compositionally biased region" description="Basic and acidic residues" evidence="1">
    <location>
        <begin position="1351"/>
        <end position="1363"/>
    </location>
</feature>
<dbReference type="EMBL" id="CAMXCT020005146">
    <property type="protein sequence ID" value="CAL1164930.1"/>
    <property type="molecule type" value="Genomic_DNA"/>
</dbReference>
<feature type="compositionally biased region" description="Polar residues" evidence="1">
    <location>
        <begin position="1529"/>
        <end position="1560"/>
    </location>
</feature>
<feature type="compositionally biased region" description="Basic and acidic residues" evidence="1">
    <location>
        <begin position="1515"/>
        <end position="1528"/>
    </location>
</feature>
<feature type="compositionally biased region" description="Basic residues" evidence="1">
    <location>
        <begin position="847"/>
        <end position="858"/>
    </location>
</feature>
<feature type="compositionally biased region" description="Low complexity" evidence="1">
    <location>
        <begin position="1445"/>
        <end position="1459"/>
    </location>
</feature>
<feature type="compositionally biased region" description="Low complexity" evidence="1">
    <location>
        <begin position="1420"/>
        <end position="1433"/>
    </location>
</feature>
<feature type="compositionally biased region" description="Polar residues" evidence="1">
    <location>
        <begin position="1334"/>
        <end position="1343"/>
    </location>
</feature>
<evidence type="ECO:0000256" key="1">
    <source>
        <dbReference type="SAM" id="MobiDB-lite"/>
    </source>
</evidence>
<feature type="compositionally biased region" description="Low complexity" evidence="1">
    <location>
        <begin position="1308"/>
        <end position="1322"/>
    </location>
</feature>
<evidence type="ECO:0000313" key="4">
    <source>
        <dbReference type="Proteomes" id="UP001152797"/>
    </source>
</evidence>
<keyword evidence="4" id="KW-1185">Reference proteome</keyword>
<evidence type="ECO:0000313" key="3">
    <source>
        <dbReference type="EMBL" id="CAL4798867.1"/>
    </source>
</evidence>
<name>A0A9P1DJR5_9DINO</name>
<feature type="compositionally biased region" description="Basic and acidic residues" evidence="1">
    <location>
        <begin position="572"/>
        <end position="584"/>
    </location>
</feature>
<feature type="compositionally biased region" description="Polar residues" evidence="1">
    <location>
        <begin position="1572"/>
        <end position="1581"/>
    </location>
</feature>
<feature type="compositionally biased region" description="Low complexity" evidence="1">
    <location>
        <begin position="1392"/>
        <end position="1405"/>
    </location>
</feature>
<dbReference type="EMBL" id="CAMXCT030005146">
    <property type="protein sequence ID" value="CAL4798867.1"/>
    <property type="molecule type" value="Genomic_DNA"/>
</dbReference>
<proteinExistence type="predicted"/>
<protein>
    <submittedName>
        <fullName evidence="2">Uncharacterized protein</fullName>
    </submittedName>
</protein>
<feature type="region of interest" description="Disordered" evidence="1">
    <location>
        <begin position="572"/>
        <end position="611"/>
    </location>
</feature>
<dbReference type="EMBL" id="CAMXCT010005146">
    <property type="protein sequence ID" value="CAI4011555.1"/>
    <property type="molecule type" value="Genomic_DNA"/>
</dbReference>
<feature type="compositionally biased region" description="Low complexity" evidence="1">
    <location>
        <begin position="589"/>
        <end position="600"/>
    </location>
</feature>
<dbReference type="OrthoDB" id="424732at2759"/>
<feature type="non-terminal residue" evidence="2">
    <location>
        <position position="1"/>
    </location>
</feature>
<dbReference type="Proteomes" id="UP001152797">
    <property type="component" value="Unassembled WGS sequence"/>
</dbReference>
<evidence type="ECO:0000313" key="2">
    <source>
        <dbReference type="EMBL" id="CAI4011555.1"/>
    </source>
</evidence>
<feature type="region of interest" description="Disordered" evidence="1">
    <location>
        <begin position="1293"/>
        <end position="1680"/>
    </location>
</feature>
<sequence>PGSWAKVMESLESFFSWSDYFEPRLHALSLFFSNSGRYESLRWIVRRKDAFAFLLSDPTFASGSKELSQHELDMIAEIADVNSPDGVKFWATCLTVQCLSDWGVSTSVWFHSCACTHHQSDKEKQQCRLKGRRAVELAAGAWRGLTDSLSGLKLTPAALNEISKLENIGNQDLKSFASRLLHDFQDCRSTMVFRSQQAWSFWDSMPFSLLQMAKPLVPPLVAETLSRAQAESLMLEFDASTNKTSLGMIAWHFFGNDHNRSRLLQWIHGGKLPRDLEQMLLGYATSLCVMQRLEARHHLVNLMLTHGRASSPAATMSNLRRRMNCDVQHPAFQQLLPQLLDRFSELVPEPWDSRKQLLEIVYGYGLSQLHPDTTFEEQRMARHAALTDSLGSVPDAPKLDWANTVAINILGTVEGEYADGSTEMQVQQFNLGFGGSPPKKNYKVVNHGLSISNAVLERQLRDTTSTLEIQTHMKDNGWTFVNKLDLANLHSKKLLRDNPKTYYSLVFHYYDGLRYYEDEGWFHHRQIDKYYMAFEAAMIHFPTEIVEIPPYQQAAFYVQLNKYLCGEIVNDPRESNTEEEKGESPAKGSDVVDTISDSSSETGPVEPESTEHFEYVSQASGQIVQDNVHDDANVQHEQDAECDVDDDPNAEGIEPDQPAEVVQQNAEGIELEQPAEVDTVAVATEAAEAPDIEAVLGEAEEKCVDCEELIKLVDTIACGGIRCKTRRFISTLKERYDWTDQDYENEWQLAHSNPKAVWSRDEYNTPVVSLLTVTTASNGRKLSSQAAVTTGRDVETDDVVSLIQLIFNKNPEHSICLASLNHLQNMPETPGSGKPLAIMNVGGAGKGRAKAKPKAKGATRKEEPSTPQPAKKRKGDDELHQIDLKRQVDQVKGLQADIEQQIAATSASTELFDHRSLVEVRWNQLQAFVLPDISPSSLSPNTKKMKLDVHGDGSSLSTTLLKSCREKFQGYMQALTNASDRLNEVHREEVGALEDEAVDDEGSAGEDAVGLNNIPSFLKDLPAEYPLMKSFMESFLMTPDNLANGHYESGSVVVGHGPSNAGKPTTCAYCIRDLPLPNLGALPRPAMEDELRADTLREVFSDAELKALDFTLAGSSLIKENLAEFKCQAVALEVYEKMPHLKRITKKEISADDKDEQLTLGQLAKVPESGGGTASVTIDEFSDDEVLTTCRQIREGTHFPGYVAWAINEFGLDDDDFVNQVLTAESPDLRQDLVNFLTYVEEKKIEFKLTWPSMSSGKATGKSFAPAPLVKLETNKSNNTQPSLAETLPAVEPLPLTANGSPPDDETQPAQPDKAQPAQSAQSTEPLLQLEDANVSTLSSTPDKAQPGPEESEKTGLPDKDQPTKTNAPPITAEPAKTILDKAQQQTPLTEPAANASSAPAQPESVKTGLASSADKDQPTTKTSPSTTEPASSDKAQQQTLLTEPAANASSAPGSGSAADADKAQPESVKTGLASSADRDQPTTKTSPSTTEPASSDKAQQQTLLTEPAANAAADADKAQPESEKTSSPDKAQTESPETNSATVNASLPAETTNANTAPPQQKVKTEESLDSRSLINTVAFCNNDVIDIMSSQEEEQKDAEPKQANQPPHAEATAADCSDDDANFASMPARKSGKDKTSPLPKCPAKKAKALAAEVEESGKKRKKDEERPIKFTPVPKGTGISFFGENAAPAALIIGKFNLAISDCDLAIVRSNRTRSEREI</sequence>
<comment type="caution">
    <text evidence="2">The sequence shown here is derived from an EMBL/GenBank/DDBJ whole genome shotgun (WGS) entry which is preliminary data.</text>
</comment>
<feature type="region of interest" description="Disordered" evidence="1">
    <location>
        <begin position="828"/>
        <end position="879"/>
    </location>
</feature>
<organism evidence="2">
    <name type="scientific">Cladocopium goreaui</name>
    <dbReference type="NCBI Taxonomy" id="2562237"/>
    <lineage>
        <taxon>Eukaryota</taxon>
        <taxon>Sar</taxon>
        <taxon>Alveolata</taxon>
        <taxon>Dinophyceae</taxon>
        <taxon>Suessiales</taxon>
        <taxon>Symbiodiniaceae</taxon>
        <taxon>Cladocopium</taxon>
    </lineage>
</organism>
<reference evidence="2" key="1">
    <citation type="submission" date="2022-10" db="EMBL/GenBank/DDBJ databases">
        <authorList>
            <person name="Chen Y."/>
            <person name="Dougan E. K."/>
            <person name="Chan C."/>
            <person name="Rhodes N."/>
            <person name="Thang M."/>
        </authorList>
    </citation>
    <scope>NUCLEOTIDE SEQUENCE</scope>
</reference>
<feature type="non-terminal residue" evidence="2">
    <location>
        <position position="1722"/>
    </location>
</feature>
<feature type="compositionally biased region" description="Low complexity" evidence="1">
    <location>
        <begin position="1483"/>
        <end position="1496"/>
    </location>
</feature>